<sequence length="164" mass="17854">MQFSSSVLLSIYAASTALAATIPYSESQDDVTTYITQYITLTRTYGASSLAPTSSYFASRASSYVASRASSHFISRASSKASSSKSAYATSTAEYGSHKDCDGDDNEDDGDDEDYESDDDDDDDEDDDDDYDNATDEYYSALPQPLLQQNQTLTLCPLLLSLHL</sequence>
<protein>
    <submittedName>
        <fullName evidence="1">Unnamed protein product</fullName>
    </submittedName>
</protein>
<proteinExistence type="predicted"/>
<comment type="caution">
    <text evidence="1">The sequence shown here is derived from an EMBL/GenBank/DDBJ whole genome shotgun (WGS) entry which is preliminary data.</text>
</comment>
<dbReference type="EMBL" id="BSXS01009607">
    <property type="protein sequence ID" value="GME96007.1"/>
    <property type="molecule type" value="Genomic_DNA"/>
</dbReference>
<reference evidence="1" key="1">
    <citation type="submission" date="2023-04" db="EMBL/GenBank/DDBJ databases">
        <title>Ambrosiozyma monospora NBRC 10751.</title>
        <authorList>
            <person name="Ichikawa N."/>
            <person name="Sato H."/>
            <person name="Tonouchi N."/>
        </authorList>
    </citation>
    <scope>NUCLEOTIDE SEQUENCE</scope>
    <source>
        <strain evidence="1">NBRC 10751</strain>
    </source>
</reference>
<evidence type="ECO:0000313" key="1">
    <source>
        <dbReference type="EMBL" id="GME96007.1"/>
    </source>
</evidence>
<keyword evidence="2" id="KW-1185">Reference proteome</keyword>
<dbReference type="Proteomes" id="UP001165064">
    <property type="component" value="Unassembled WGS sequence"/>
</dbReference>
<organism evidence="1 2">
    <name type="scientific">Ambrosiozyma monospora</name>
    <name type="common">Yeast</name>
    <name type="synonym">Endomycopsis monosporus</name>
    <dbReference type="NCBI Taxonomy" id="43982"/>
    <lineage>
        <taxon>Eukaryota</taxon>
        <taxon>Fungi</taxon>
        <taxon>Dikarya</taxon>
        <taxon>Ascomycota</taxon>
        <taxon>Saccharomycotina</taxon>
        <taxon>Pichiomycetes</taxon>
        <taxon>Pichiales</taxon>
        <taxon>Pichiaceae</taxon>
        <taxon>Ambrosiozyma</taxon>
    </lineage>
</organism>
<gene>
    <name evidence="1" type="ORF">Amon02_000987400</name>
</gene>
<name>A0ACB5TVW9_AMBMO</name>
<accession>A0ACB5TVW9</accession>
<evidence type="ECO:0000313" key="2">
    <source>
        <dbReference type="Proteomes" id="UP001165064"/>
    </source>
</evidence>